<dbReference type="PIRSF" id="PIRSF001427">
    <property type="entry name" value="NHase_beta"/>
    <property type="match status" value="1"/>
</dbReference>
<comment type="similarity">
    <text evidence="2 5">Belongs to the nitrile hydratase subunit beta family.</text>
</comment>
<dbReference type="InterPro" id="IPR024690">
    <property type="entry name" value="CN_hydtase_beta_dom_C"/>
</dbReference>
<feature type="domain" description="Nitrile hydratase beta subunit-like N-terminal" evidence="7">
    <location>
        <begin position="1"/>
        <end position="109"/>
    </location>
</feature>
<evidence type="ECO:0000256" key="3">
    <source>
        <dbReference type="ARBA" id="ARBA00023239"/>
    </source>
</evidence>
<dbReference type="GO" id="GO:0018822">
    <property type="term" value="F:nitrile hydratase activity"/>
    <property type="evidence" value="ECO:0007669"/>
    <property type="project" value="UniProtKB-EC"/>
</dbReference>
<evidence type="ECO:0000259" key="7">
    <source>
        <dbReference type="Pfam" id="PF21006"/>
    </source>
</evidence>
<dbReference type="Gene3D" id="2.30.30.50">
    <property type="match status" value="1"/>
</dbReference>
<evidence type="ECO:0000256" key="4">
    <source>
        <dbReference type="ARBA" id="ARBA00044877"/>
    </source>
</evidence>
<evidence type="ECO:0000256" key="5">
    <source>
        <dbReference type="PIRNR" id="PIRNR001427"/>
    </source>
</evidence>
<comment type="function">
    <text evidence="1 5">NHase catalyzes the hydration of various nitrile compounds to the corresponding amides.</text>
</comment>
<dbReference type="EC" id="4.2.1.84" evidence="5"/>
<dbReference type="InterPro" id="IPR042262">
    <property type="entry name" value="CN_hydtase_beta_C"/>
</dbReference>
<keyword evidence="9" id="KW-1185">Reference proteome</keyword>
<reference evidence="8" key="1">
    <citation type="journal article" date="2014" name="Int. J. Syst. Evol. Microbiol.">
        <title>Complete genome sequence of Corynebacterium casei LMG S-19264T (=DSM 44701T), isolated from a smear-ripened cheese.</title>
        <authorList>
            <consortium name="US DOE Joint Genome Institute (JGI-PGF)"/>
            <person name="Walter F."/>
            <person name="Albersmeier A."/>
            <person name="Kalinowski J."/>
            <person name="Ruckert C."/>
        </authorList>
    </citation>
    <scope>NUCLEOTIDE SEQUENCE</scope>
    <source>
        <strain evidence="8">CCM 7905</strain>
    </source>
</reference>
<dbReference type="Proteomes" id="UP000654257">
    <property type="component" value="Unassembled WGS sequence"/>
</dbReference>
<dbReference type="InterPro" id="IPR049054">
    <property type="entry name" value="CN_hydtase_beta-like_N"/>
</dbReference>
<organism evidence="8 9">
    <name type="scientific">Rhodococcoides trifolii</name>
    <dbReference type="NCBI Taxonomy" id="908250"/>
    <lineage>
        <taxon>Bacteria</taxon>
        <taxon>Bacillati</taxon>
        <taxon>Actinomycetota</taxon>
        <taxon>Actinomycetes</taxon>
        <taxon>Mycobacteriales</taxon>
        <taxon>Nocardiaceae</taxon>
        <taxon>Rhodococcoides</taxon>
    </lineage>
</organism>
<feature type="domain" description="Nitrile hydratase beta subunit" evidence="6">
    <location>
        <begin position="127"/>
        <end position="224"/>
    </location>
</feature>
<gene>
    <name evidence="8" type="primary">nthB</name>
    <name evidence="8" type="ORF">GCM10007304_16710</name>
</gene>
<dbReference type="Gene3D" id="1.10.472.20">
    <property type="entry name" value="Nitrile hydratase, beta subunit"/>
    <property type="match status" value="1"/>
</dbReference>
<dbReference type="NCBIfam" id="TIGR03888">
    <property type="entry name" value="nitrile_beta"/>
    <property type="match status" value="1"/>
</dbReference>
<dbReference type="RefSeq" id="WP_188544358.1">
    <property type="nucleotide sequence ID" value="NZ_BMCU01000002.1"/>
</dbReference>
<accession>A0A917CXG6</accession>
<comment type="catalytic activity">
    <reaction evidence="4 5">
        <text>an aliphatic primary amide = an aliphatic nitrile + H2O</text>
        <dbReference type="Rhea" id="RHEA:12673"/>
        <dbReference type="ChEBI" id="CHEBI:15377"/>
        <dbReference type="ChEBI" id="CHEBI:65285"/>
        <dbReference type="ChEBI" id="CHEBI:80291"/>
        <dbReference type="EC" id="4.2.1.84"/>
    </reaction>
</comment>
<name>A0A917CXG6_9NOCA</name>
<evidence type="ECO:0000256" key="1">
    <source>
        <dbReference type="ARBA" id="ARBA00004042"/>
    </source>
</evidence>
<dbReference type="InterPro" id="IPR008990">
    <property type="entry name" value="Elect_transpt_acc-like_dom_sf"/>
</dbReference>
<evidence type="ECO:0000313" key="9">
    <source>
        <dbReference type="Proteomes" id="UP000654257"/>
    </source>
</evidence>
<dbReference type="Pfam" id="PF02211">
    <property type="entry name" value="NHase_beta_C"/>
    <property type="match status" value="1"/>
</dbReference>
<evidence type="ECO:0000313" key="8">
    <source>
        <dbReference type="EMBL" id="GGG03288.1"/>
    </source>
</evidence>
<dbReference type="SUPFAM" id="SSF50090">
    <property type="entry name" value="Electron transport accessory proteins"/>
    <property type="match status" value="1"/>
</dbReference>
<reference evidence="8" key="2">
    <citation type="submission" date="2020-09" db="EMBL/GenBank/DDBJ databases">
        <authorList>
            <person name="Sun Q."/>
            <person name="Sedlacek I."/>
        </authorList>
    </citation>
    <scope>NUCLEOTIDE SEQUENCE</scope>
    <source>
        <strain evidence="8">CCM 7905</strain>
    </source>
</reference>
<evidence type="ECO:0000259" key="6">
    <source>
        <dbReference type="Pfam" id="PF02211"/>
    </source>
</evidence>
<dbReference type="AlphaFoldDB" id="A0A917CXG6"/>
<protein>
    <recommendedName>
        <fullName evidence="5">Nitrile hydratase subunit beta</fullName>
        <shortName evidence="5">NHase</shortName>
        <ecNumber evidence="5">4.2.1.84</ecNumber>
    </recommendedName>
</protein>
<keyword evidence="3 5" id="KW-0456">Lyase</keyword>
<evidence type="ECO:0000256" key="2">
    <source>
        <dbReference type="ARBA" id="ARBA00009098"/>
    </source>
</evidence>
<sequence length="232" mass="26068">MKGIHDVGGSDGYGPVVIETDEQIWHAEWEKAVFSFFTQGAVAGFFNLDEFRSEIERMSPADYLLTPYYAHWFHSIEHYIARSDDSFEAEMDRRTQEYLADRDKPLPPNVNHELADLIGELAYAGAPTHRDVDTEPLFAVGDRVLVSSTVPFHHTRKAGYVQGKVGEVVLHHGGHVFPDANAEGRGEEPHHVYGVRFRASDLFGDGIGDAKTWNTIDLWEPYLSHATSEGLK</sequence>
<dbReference type="EMBL" id="BMCU01000002">
    <property type="protein sequence ID" value="GGG03288.1"/>
    <property type="molecule type" value="Genomic_DNA"/>
</dbReference>
<dbReference type="Pfam" id="PF21006">
    <property type="entry name" value="NHase_beta_N"/>
    <property type="match status" value="1"/>
</dbReference>
<dbReference type="GO" id="GO:0046914">
    <property type="term" value="F:transition metal ion binding"/>
    <property type="evidence" value="ECO:0007669"/>
    <property type="project" value="InterPro"/>
</dbReference>
<dbReference type="InterPro" id="IPR003168">
    <property type="entry name" value="Nitrile_hydratase_bsu"/>
</dbReference>
<comment type="caution">
    <text evidence="8">The sequence shown here is derived from an EMBL/GenBank/DDBJ whole genome shotgun (WGS) entry which is preliminary data.</text>
</comment>
<proteinExistence type="inferred from homology"/>